<proteinExistence type="predicted"/>
<dbReference type="OrthoDB" id="8233425at2"/>
<sequence length="184" mass="20403">MPGNACWRRICIAIRKAAGGMSRCPPRLSPSCGRRAVRIVPRGAHATRGDDMRLARFRLTGLRLSGLRAARSYAAPLLGLAAFVTTSALARDDGRYANSPLKPWFESLHSEYGQCCTDADGYVVADVDWESSQGRYRVHLDNEWVVVPDGAVITEPNKIGRTMVWKHYIDGHPRVRCFMPGSMT</sequence>
<accession>A0A2U8PXE2</accession>
<reference evidence="1 2" key="1">
    <citation type="journal article" date="2017" name="Syst. Appl. Microbiol.">
        <title>Soybeans inoculated with root zone soils of Canadian native legumes harbour diverse and novel Bradyrhizobium spp. that possess agricultural potential.</title>
        <authorList>
            <person name="Bromfield E.S.P."/>
            <person name="Cloutier S."/>
            <person name="Tambong J.T."/>
            <person name="Tran Thi T.V."/>
        </authorList>
    </citation>
    <scope>NUCLEOTIDE SEQUENCE [LARGE SCALE GENOMIC DNA]</scope>
    <source>
        <strain evidence="1 2">39S1MB</strain>
    </source>
</reference>
<name>A0A2U8PXE2_9BRAD</name>
<organism evidence="1 2">
    <name type="scientific">Bradyrhizobium amphicarpaeae</name>
    <dbReference type="NCBI Taxonomy" id="1404768"/>
    <lineage>
        <taxon>Bacteria</taxon>
        <taxon>Pseudomonadati</taxon>
        <taxon>Pseudomonadota</taxon>
        <taxon>Alphaproteobacteria</taxon>
        <taxon>Hyphomicrobiales</taxon>
        <taxon>Nitrobacteraceae</taxon>
        <taxon>Bradyrhizobium</taxon>
    </lineage>
</organism>
<dbReference type="Proteomes" id="UP000215884">
    <property type="component" value="Chromosome"/>
</dbReference>
<protein>
    <submittedName>
        <fullName evidence="1">Uncharacterized protein</fullName>
    </submittedName>
</protein>
<keyword evidence="2" id="KW-1185">Reference proteome</keyword>
<evidence type="ECO:0000313" key="2">
    <source>
        <dbReference type="Proteomes" id="UP000215884"/>
    </source>
</evidence>
<dbReference type="AlphaFoldDB" id="A0A2U8PXE2"/>
<dbReference type="EMBL" id="CP029426">
    <property type="protein sequence ID" value="AWM02319.1"/>
    <property type="molecule type" value="Genomic_DNA"/>
</dbReference>
<evidence type="ECO:0000313" key="1">
    <source>
        <dbReference type="EMBL" id="AWM02319.1"/>
    </source>
</evidence>
<gene>
    <name evidence="1" type="ORF">CIT40_21380</name>
</gene>
<reference evidence="1 2" key="2">
    <citation type="journal article" date="2019" name="Int. J. Syst. Evol. Microbiol.">
        <title>Description and complete genome sequence of Bradyrhizobium amphicarpaeae sp. nov., harbouring photosystem and nitrogen-fixation genes.</title>
        <authorList>
            <person name="Bromfield E.S.P."/>
            <person name="Cloutier S."/>
            <person name="Nguyen H.D.T."/>
        </authorList>
    </citation>
    <scope>NUCLEOTIDE SEQUENCE [LARGE SCALE GENOMIC DNA]</scope>
    <source>
        <strain evidence="1 2">39S1MB</strain>
    </source>
</reference>